<reference evidence="4 5" key="1">
    <citation type="submission" date="2019-08" db="EMBL/GenBank/DDBJ databases">
        <title>In-depth cultivation of the pig gut microbiome towards novel bacterial diversity and tailored functional studies.</title>
        <authorList>
            <person name="Wylensek D."/>
            <person name="Hitch T.C.A."/>
            <person name="Clavel T."/>
        </authorList>
    </citation>
    <scope>NUCLEOTIDE SEQUENCE [LARGE SCALE GENOMIC DNA]</scope>
    <source>
        <strain evidence="4 5">LKV-472-APC-3</strain>
    </source>
</reference>
<comment type="similarity">
    <text evidence="1 2">Belongs to the small heat shock protein (HSP20) family.</text>
</comment>
<dbReference type="Gene3D" id="2.60.40.790">
    <property type="match status" value="1"/>
</dbReference>
<accession>A0A6N7VH79</accession>
<organism evidence="4 5">
    <name type="scientific">Holdemanella porci</name>
    <dbReference type="NCBI Taxonomy" id="2652276"/>
    <lineage>
        <taxon>Bacteria</taxon>
        <taxon>Bacillati</taxon>
        <taxon>Bacillota</taxon>
        <taxon>Erysipelotrichia</taxon>
        <taxon>Erysipelotrichales</taxon>
        <taxon>Erysipelotrichaceae</taxon>
        <taxon>Holdemanella</taxon>
    </lineage>
</organism>
<name>A0A6N7VH79_9FIRM</name>
<dbReference type="InterPro" id="IPR008978">
    <property type="entry name" value="HSP20-like_chaperone"/>
</dbReference>
<protein>
    <submittedName>
        <fullName evidence="4">Hsp20/alpha crystallin family protein</fullName>
    </submittedName>
</protein>
<dbReference type="Proteomes" id="UP000434241">
    <property type="component" value="Unassembled WGS sequence"/>
</dbReference>
<dbReference type="SUPFAM" id="SSF49764">
    <property type="entry name" value="HSP20-like chaperones"/>
    <property type="match status" value="1"/>
</dbReference>
<evidence type="ECO:0000259" key="3">
    <source>
        <dbReference type="PROSITE" id="PS01031"/>
    </source>
</evidence>
<proteinExistence type="inferred from homology"/>
<gene>
    <name evidence="4" type="ORF">FYJ55_05790</name>
</gene>
<dbReference type="PROSITE" id="PS01031">
    <property type="entry name" value="SHSP"/>
    <property type="match status" value="1"/>
</dbReference>
<dbReference type="EMBL" id="VUMR01000025">
    <property type="protein sequence ID" value="MSS56418.1"/>
    <property type="molecule type" value="Genomic_DNA"/>
</dbReference>
<evidence type="ECO:0000313" key="5">
    <source>
        <dbReference type="Proteomes" id="UP000434241"/>
    </source>
</evidence>
<evidence type="ECO:0000313" key="4">
    <source>
        <dbReference type="EMBL" id="MSS56418.1"/>
    </source>
</evidence>
<dbReference type="CDD" id="cd06471">
    <property type="entry name" value="ACD_LpsHSP_like"/>
    <property type="match status" value="1"/>
</dbReference>
<dbReference type="Pfam" id="PF00011">
    <property type="entry name" value="HSP20"/>
    <property type="match status" value="1"/>
</dbReference>
<sequence length="134" mass="15473">MRYYPVFDNLFDDFFTTDAQGTSSVMKTDIVEKDGNYELSIEMPGVKKEDIQMELKDGYLNVTASHNTDKEDKDKEGRIIRKERVSGSYYRSFYVGEDIHTEDVKASFNNGELIVTVPKEAPKKIEENKFIPIE</sequence>
<dbReference type="PANTHER" id="PTHR11527">
    <property type="entry name" value="HEAT-SHOCK PROTEIN 20 FAMILY MEMBER"/>
    <property type="match status" value="1"/>
</dbReference>
<feature type="domain" description="SHSP" evidence="3">
    <location>
        <begin position="16"/>
        <end position="134"/>
    </location>
</feature>
<dbReference type="RefSeq" id="WP_154556041.1">
    <property type="nucleotide sequence ID" value="NZ_VUMR01000025.1"/>
</dbReference>
<comment type="caution">
    <text evidence="4">The sequence shown here is derived from an EMBL/GenBank/DDBJ whole genome shotgun (WGS) entry which is preliminary data.</text>
</comment>
<dbReference type="AlphaFoldDB" id="A0A6N7VH79"/>
<dbReference type="InterPro" id="IPR031107">
    <property type="entry name" value="Small_HSP"/>
</dbReference>
<keyword evidence="5" id="KW-1185">Reference proteome</keyword>
<dbReference type="GeneID" id="93158801"/>
<evidence type="ECO:0000256" key="2">
    <source>
        <dbReference type="RuleBase" id="RU003616"/>
    </source>
</evidence>
<dbReference type="InterPro" id="IPR002068">
    <property type="entry name" value="A-crystallin/Hsp20_dom"/>
</dbReference>
<evidence type="ECO:0000256" key="1">
    <source>
        <dbReference type="PROSITE-ProRule" id="PRU00285"/>
    </source>
</evidence>